<keyword evidence="2" id="KW-0732">Signal</keyword>
<dbReference type="GO" id="GO:0016788">
    <property type="term" value="F:hydrolase activity, acting on ester bonds"/>
    <property type="evidence" value="ECO:0007669"/>
    <property type="project" value="InterPro"/>
</dbReference>
<dbReference type="SUPFAM" id="SSF52266">
    <property type="entry name" value="SGNH hydrolase"/>
    <property type="match status" value="1"/>
</dbReference>
<feature type="chain" id="PRO_5044713201" description="SGNH hydrolase-type esterase domain-containing protein" evidence="2">
    <location>
        <begin position="18"/>
        <end position="335"/>
    </location>
</feature>
<evidence type="ECO:0000256" key="2">
    <source>
        <dbReference type="SAM" id="SignalP"/>
    </source>
</evidence>
<proteinExistence type="predicted"/>
<keyword evidence="1" id="KW-0378">Hydrolase</keyword>
<keyword evidence="5" id="KW-1185">Reference proteome</keyword>
<evidence type="ECO:0000313" key="3">
    <source>
        <dbReference type="EMBL" id="CAH7673089.1"/>
    </source>
</evidence>
<protein>
    <recommendedName>
        <fullName evidence="6">SGNH hydrolase-type esterase domain-containing protein</fullName>
    </recommendedName>
</protein>
<dbReference type="EMBL" id="CALTRL010002677">
    <property type="protein sequence ID" value="CAH7676424.1"/>
    <property type="molecule type" value="Genomic_DNA"/>
</dbReference>
<evidence type="ECO:0000256" key="1">
    <source>
        <dbReference type="ARBA" id="ARBA00022801"/>
    </source>
</evidence>
<dbReference type="PANTHER" id="PTHR45648:SF22">
    <property type="entry name" value="GDSL LIPASE_ACYLHYDROLASE FAMILY PROTEIN (AFU_ORTHOLOGUE AFUA_4G14700)"/>
    <property type="match status" value="1"/>
</dbReference>
<comment type="caution">
    <text evidence="3">The sequence shown here is derived from an EMBL/GenBank/DDBJ whole genome shotgun (WGS) entry which is preliminary data.</text>
</comment>
<accession>A0AAV0AW37</accession>
<dbReference type="InterPro" id="IPR001087">
    <property type="entry name" value="GDSL"/>
</dbReference>
<dbReference type="PANTHER" id="PTHR45648">
    <property type="entry name" value="GDSL LIPASE/ACYLHYDROLASE FAMILY PROTEIN (AFU_ORTHOLOGUE AFUA_4G14700)"/>
    <property type="match status" value="1"/>
</dbReference>
<evidence type="ECO:0000313" key="5">
    <source>
        <dbReference type="Proteomes" id="UP001153365"/>
    </source>
</evidence>
<dbReference type="InterPro" id="IPR051058">
    <property type="entry name" value="GDSL_Est/Lipase"/>
</dbReference>
<name>A0AAV0AW37_PHAPC</name>
<reference evidence="3" key="1">
    <citation type="submission" date="2022-06" db="EMBL/GenBank/DDBJ databases">
        <authorList>
            <consortium name="SYNGENTA / RWTH Aachen University"/>
        </authorList>
    </citation>
    <scope>NUCLEOTIDE SEQUENCE</scope>
</reference>
<dbReference type="InterPro" id="IPR036514">
    <property type="entry name" value="SGNH_hydro_sf"/>
</dbReference>
<organism evidence="3 5">
    <name type="scientific">Phakopsora pachyrhizi</name>
    <name type="common">Asian soybean rust disease fungus</name>
    <dbReference type="NCBI Taxonomy" id="170000"/>
    <lineage>
        <taxon>Eukaryota</taxon>
        <taxon>Fungi</taxon>
        <taxon>Dikarya</taxon>
        <taxon>Basidiomycota</taxon>
        <taxon>Pucciniomycotina</taxon>
        <taxon>Pucciniomycetes</taxon>
        <taxon>Pucciniales</taxon>
        <taxon>Phakopsoraceae</taxon>
        <taxon>Phakopsora</taxon>
    </lineage>
</organism>
<dbReference type="EMBL" id="CALTRL010001587">
    <property type="protein sequence ID" value="CAH7673089.1"/>
    <property type="molecule type" value="Genomic_DNA"/>
</dbReference>
<sequence>MAALLVVLLTLIVELLAKRSYCLRGLVEVSSGFEKKPGFNLGIHPTCGLLDSDHFGNINTGVFLSQNKVIYTFGDSYTSNGNYDGGIPSPAKPNKTNPNYGGRFSNGPTYPEYLAPSGATIRNFAVGGATVDRKLWLRRRNSTDMISHVYKFLEQHNEIEKTSTMAIIFYGINDMGSRLQGPGTMQEAAKVWLEETELLIEAGLNQFIIISVPDDEKDSREYCDIIWNGMKIFMSTYGIKFAYVDLMALWRPLLQNPSIFGFKNSSSCLENSKTIVGSCTDPQDYVFWTPGHPQTITHMLIADWIKEVLKNCYDPKSTETVYQSDLSLAFGDPSL</sequence>
<dbReference type="Gene3D" id="3.40.50.1110">
    <property type="entry name" value="SGNH hydrolase"/>
    <property type="match status" value="1"/>
</dbReference>
<evidence type="ECO:0000313" key="4">
    <source>
        <dbReference type="EMBL" id="CAH7676424.1"/>
    </source>
</evidence>
<feature type="signal peptide" evidence="2">
    <location>
        <begin position="1"/>
        <end position="17"/>
    </location>
</feature>
<gene>
    <name evidence="4" type="ORF">PPACK8108_LOCUS11555</name>
    <name evidence="3" type="ORF">PPACK8108_LOCUS7949</name>
</gene>
<evidence type="ECO:0008006" key="6">
    <source>
        <dbReference type="Google" id="ProtNLM"/>
    </source>
</evidence>
<dbReference type="AlphaFoldDB" id="A0AAV0AW37"/>
<dbReference type="Proteomes" id="UP001153365">
    <property type="component" value="Unassembled WGS sequence"/>
</dbReference>
<dbReference type="Pfam" id="PF00657">
    <property type="entry name" value="Lipase_GDSL"/>
    <property type="match status" value="1"/>
</dbReference>